<name>A0ACB9TJW7_HOLOL</name>
<evidence type="ECO:0000313" key="1">
    <source>
        <dbReference type="EMBL" id="KAI4467183.1"/>
    </source>
</evidence>
<dbReference type="Proteomes" id="UP001056778">
    <property type="component" value="Chromosome 2"/>
</dbReference>
<protein>
    <submittedName>
        <fullName evidence="1">Syntaxin</fullName>
    </submittedName>
</protein>
<comment type="caution">
    <text evidence="1">The sequence shown here is derived from an EMBL/GenBank/DDBJ whole genome shotgun (WGS) entry which is preliminary data.</text>
</comment>
<keyword evidence="2" id="KW-1185">Reference proteome</keyword>
<reference evidence="1" key="1">
    <citation type="submission" date="2022-04" db="EMBL/GenBank/DDBJ databases">
        <title>Chromosome-scale genome assembly of Holotrichia oblita Faldermann.</title>
        <authorList>
            <person name="Rongchong L."/>
        </authorList>
    </citation>
    <scope>NUCLEOTIDE SEQUENCE</scope>
    <source>
        <strain evidence="1">81SQS9</strain>
    </source>
</reference>
<gene>
    <name evidence="1" type="ORF">MML48_2g00010083</name>
</gene>
<evidence type="ECO:0000313" key="2">
    <source>
        <dbReference type="Proteomes" id="UP001056778"/>
    </source>
</evidence>
<organism evidence="1 2">
    <name type="scientific">Holotrichia oblita</name>
    <name type="common">Chafer beetle</name>
    <dbReference type="NCBI Taxonomy" id="644536"/>
    <lineage>
        <taxon>Eukaryota</taxon>
        <taxon>Metazoa</taxon>
        <taxon>Ecdysozoa</taxon>
        <taxon>Arthropoda</taxon>
        <taxon>Hexapoda</taxon>
        <taxon>Insecta</taxon>
        <taxon>Pterygota</taxon>
        <taxon>Neoptera</taxon>
        <taxon>Endopterygota</taxon>
        <taxon>Coleoptera</taxon>
        <taxon>Polyphaga</taxon>
        <taxon>Scarabaeiformia</taxon>
        <taxon>Scarabaeidae</taxon>
        <taxon>Melolonthinae</taxon>
        <taxon>Holotrichia</taxon>
    </lineage>
</organism>
<accession>A0ACB9TJW7</accession>
<dbReference type="EMBL" id="CM043016">
    <property type="protein sequence ID" value="KAI4467183.1"/>
    <property type="molecule type" value="Genomic_DNA"/>
</dbReference>
<proteinExistence type="predicted"/>
<sequence>MATRSLTEVFVLMRNNAIRNRHIYTDQIELSVVNKCNVQDTSERMHLVSLNDAEQGEGPFESSMPPIWTDQLEEAQFTISKLKTKIQELKMLHSRHLHRPTFDENSEDEILIENCTAEITTMFNSVHRVVQIIKSHSIEGSSKEKQLTMNVVRALAMSLQDLSVQFRTTQNNFLRQIQSREERSKVYFENPALEDDVMFAHGDEDIDSTFMNSRSNQQELLYLEEENTRMVQQREQEVNAIVKSIVDLNSIFKDLSQMVADQGTILDRIDYNVEQTQTQVYEGFRQLQKADAYQRKNRKMCAILVLSATIILMVFVLAIVKT</sequence>